<keyword evidence="3" id="KW-0804">Transcription</keyword>
<keyword evidence="6" id="KW-1185">Reference proteome</keyword>
<keyword evidence="1" id="KW-0805">Transcription regulation</keyword>
<sequence>MSEKRTAAERWPENAQIKDAQSLKAFTHPLRRRILDYLSEVEEATSTTLAKHLGESTGQTSYHLRQLAKYGFVQEVEDKGTARERWWKSGGLNMEADDLQSLTQENPQLMQTLAEQQVSYNARKLLEYFRGIGDEDPTWAEVGLTSTTTTTMTSDELLALREELWDVMDRHTDAAKDRREDEGQEGARRVRINMAVFPLPPGDTEDG</sequence>
<dbReference type="InterPro" id="IPR011991">
    <property type="entry name" value="ArsR-like_HTH"/>
</dbReference>
<evidence type="ECO:0000256" key="2">
    <source>
        <dbReference type="ARBA" id="ARBA00023125"/>
    </source>
</evidence>
<proteinExistence type="predicted"/>
<reference evidence="5 6" key="1">
    <citation type="submission" date="2020-04" db="EMBL/GenBank/DDBJ databases">
        <title>Nesterenkonia sp. nov., isolated from marine sediment.</title>
        <authorList>
            <person name="Zhang G."/>
        </authorList>
    </citation>
    <scope>NUCLEOTIDE SEQUENCE [LARGE SCALE GENOMIC DNA]</scope>
    <source>
        <strain evidence="5 6">MY13</strain>
    </source>
</reference>
<dbReference type="SMART" id="SM00418">
    <property type="entry name" value="HTH_ARSR"/>
    <property type="match status" value="1"/>
</dbReference>
<dbReference type="EMBL" id="JABAHY010000012">
    <property type="protein sequence ID" value="NLS10612.1"/>
    <property type="molecule type" value="Genomic_DNA"/>
</dbReference>
<dbReference type="Pfam" id="PF12840">
    <property type="entry name" value="HTH_20"/>
    <property type="match status" value="1"/>
</dbReference>
<dbReference type="PANTHER" id="PTHR33154">
    <property type="entry name" value="TRANSCRIPTIONAL REGULATOR, ARSR FAMILY"/>
    <property type="match status" value="1"/>
</dbReference>
<dbReference type="PANTHER" id="PTHR33154:SF15">
    <property type="entry name" value="REGULATORY PROTEIN ARSR"/>
    <property type="match status" value="1"/>
</dbReference>
<dbReference type="Gene3D" id="1.10.10.10">
    <property type="entry name" value="Winged helix-like DNA-binding domain superfamily/Winged helix DNA-binding domain"/>
    <property type="match status" value="1"/>
</dbReference>
<evidence type="ECO:0000256" key="3">
    <source>
        <dbReference type="ARBA" id="ARBA00023163"/>
    </source>
</evidence>
<dbReference type="CDD" id="cd00090">
    <property type="entry name" value="HTH_ARSR"/>
    <property type="match status" value="1"/>
</dbReference>
<dbReference type="GO" id="GO:0003677">
    <property type="term" value="F:DNA binding"/>
    <property type="evidence" value="ECO:0007669"/>
    <property type="project" value="UniProtKB-KW"/>
</dbReference>
<dbReference type="GO" id="GO:0003700">
    <property type="term" value="F:DNA-binding transcription factor activity"/>
    <property type="evidence" value="ECO:0007669"/>
    <property type="project" value="InterPro"/>
</dbReference>
<dbReference type="InterPro" id="IPR001845">
    <property type="entry name" value="HTH_ArsR_DNA-bd_dom"/>
</dbReference>
<keyword evidence="2" id="KW-0238">DNA-binding</keyword>
<evidence type="ECO:0000313" key="6">
    <source>
        <dbReference type="Proteomes" id="UP000523139"/>
    </source>
</evidence>
<dbReference type="InterPro" id="IPR036390">
    <property type="entry name" value="WH_DNA-bd_sf"/>
</dbReference>
<dbReference type="InterPro" id="IPR036388">
    <property type="entry name" value="WH-like_DNA-bd_sf"/>
</dbReference>
<dbReference type="SUPFAM" id="SSF46785">
    <property type="entry name" value="Winged helix' DNA-binding domain"/>
    <property type="match status" value="1"/>
</dbReference>
<evidence type="ECO:0000313" key="5">
    <source>
        <dbReference type="EMBL" id="NLS10612.1"/>
    </source>
</evidence>
<dbReference type="Proteomes" id="UP000523139">
    <property type="component" value="Unassembled WGS sequence"/>
</dbReference>
<evidence type="ECO:0000256" key="1">
    <source>
        <dbReference type="ARBA" id="ARBA00023015"/>
    </source>
</evidence>
<dbReference type="InterPro" id="IPR051081">
    <property type="entry name" value="HTH_MetalResp_TranReg"/>
</dbReference>
<organism evidence="5 6">
    <name type="scientific">Nesterenkonia sedimenti</name>
    <dbReference type="NCBI Taxonomy" id="1463632"/>
    <lineage>
        <taxon>Bacteria</taxon>
        <taxon>Bacillati</taxon>
        <taxon>Actinomycetota</taxon>
        <taxon>Actinomycetes</taxon>
        <taxon>Micrococcales</taxon>
        <taxon>Micrococcaceae</taxon>
        <taxon>Nesterenkonia</taxon>
    </lineage>
</organism>
<feature type="domain" description="HTH arsR-type" evidence="4">
    <location>
        <begin position="21"/>
        <end position="98"/>
    </location>
</feature>
<evidence type="ECO:0000259" key="4">
    <source>
        <dbReference type="SMART" id="SM00418"/>
    </source>
</evidence>
<name>A0A7X8YEU9_9MICC</name>
<protein>
    <submittedName>
        <fullName evidence="5">Helix-turn-helix transcriptional regulator</fullName>
    </submittedName>
</protein>
<dbReference type="AlphaFoldDB" id="A0A7X8YEU9"/>
<accession>A0A7X8YEU9</accession>
<comment type="caution">
    <text evidence="5">The sequence shown here is derived from an EMBL/GenBank/DDBJ whole genome shotgun (WGS) entry which is preliminary data.</text>
</comment>
<gene>
    <name evidence="5" type="ORF">HGQ17_11545</name>
</gene>
<dbReference type="RefSeq" id="WP_168888098.1">
    <property type="nucleotide sequence ID" value="NZ_JABAHY010000012.1"/>
</dbReference>